<dbReference type="Pfam" id="PF05135">
    <property type="entry name" value="Phage_connect_1"/>
    <property type="match status" value="1"/>
</dbReference>
<reference evidence="1 2" key="1">
    <citation type="submission" date="2023-07" db="EMBL/GenBank/DDBJ databases">
        <title>Genomic Encyclopedia of Type Strains, Phase IV (KMG-IV): sequencing the most valuable type-strain genomes for metagenomic binning, comparative biology and taxonomic classification.</title>
        <authorList>
            <person name="Goeker M."/>
        </authorList>
    </citation>
    <scope>NUCLEOTIDE SEQUENCE [LARGE SCALE GENOMIC DNA]</scope>
    <source>
        <strain evidence="1 2">B6-8</strain>
    </source>
</reference>
<proteinExistence type="predicted"/>
<dbReference type="EMBL" id="JAUSVO010000007">
    <property type="protein sequence ID" value="MDQ0440301.1"/>
    <property type="molecule type" value="Genomic_DNA"/>
</dbReference>
<evidence type="ECO:0000313" key="1">
    <source>
        <dbReference type="EMBL" id="MDQ0440301.1"/>
    </source>
</evidence>
<sequence>MTAALITGPAIEPVTLDEVKAHLRLDGDADDALLAAAIVSARIHVEVATRRALITQAWRLYRDGWPRGRIVELPVTPLISIDTVTLYDMAGVPHVLDPAGYRLDRAAVPGRIVFASRPAAALYENGIEIDVTAGYGPAAGDVPAPLRQAILMLVAHWYEHRGAVGSDLAGWVAPLGFQALTAPYRVHAL</sequence>
<gene>
    <name evidence="1" type="ORF">QO014_004714</name>
</gene>
<accession>A0ABU0HD96</accession>
<dbReference type="NCBIfam" id="TIGR01560">
    <property type="entry name" value="put_DNA_pack"/>
    <property type="match status" value="2"/>
</dbReference>
<evidence type="ECO:0000313" key="2">
    <source>
        <dbReference type="Proteomes" id="UP001241603"/>
    </source>
</evidence>
<dbReference type="InterPro" id="IPR011738">
    <property type="entry name" value="Phage_CHP"/>
</dbReference>
<keyword evidence="2" id="KW-1185">Reference proteome</keyword>
<protein>
    <submittedName>
        <fullName evidence="1">PhiE125 gp8 family phage protein</fullName>
    </submittedName>
</protein>
<dbReference type="CDD" id="cd08054">
    <property type="entry name" value="gp6"/>
    <property type="match status" value="1"/>
</dbReference>
<dbReference type="NCBIfam" id="TIGR02215">
    <property type="entry name" value="phage_chp_gp8"/>
    <property type="match status" value="1"/>
</dbReference>
<dbReference type="InterPro" id="IPR006450">
    <property type="entry name" value="Phage_HK97_gp6-like"/>
</dbReference>
<dbReference type="RefSeq" id="WP_266351159.1">
    <property type="nucleotide sequence ID" value="NZ_JAPKNG010000007.1"/>
</dbReference>
<organism evidence="1 2">
    <name type="scientific">Kaistia dalseonensis</name>
    <dbReference type="NCBI Taxonomy" id="410840"/>
    <lineage>
        <taxon>Bacteria</taxon>
        <taxon>Pseudomonadati</taxon>
        <taxon>Pseudomonadota</taxon>
        <taxon>Alphaproteobacteria</taxon>
        <taxon>Hyphomicrobiales</taxon>
        <taxon>Kaistiaceae</taxon>
        <taxon>Kaistia</taxon>
    </lineage>
</organism>
<dbReference type="InterPro" id="IPR021146">
    <property type="entry name" value="Phage_gp6-like_head-tail"/>
</dbReference>
<comment type="caution">
    <text evidence="1">The sequence shown here is derived from an EMBL/GenBank/DDBJ whole genome shotgun (WGS) entry which is preliminary data.</text>
</comment>
<dbReference type="Gene3D" id="1.10.3230.30">
    <property type="entry name" value="Phage gp6-like head-tail connector protein"/>
    <property type="match status" value="1"/>
</dbReference>
<name>A0ABU0HD96_9HYPH</name>
<dbReference type="Proteomes" id="UP001241603">
    <property type="component" value="Unassembled WGS sequence"/>
</dbReference>